<protein>
    <submittedName>
        <fullName evidence="1">Uncharacterized protein</fullName>
    </submittedName>
</protein>
<dbReference type="AlphaFoldDB" id="A0A8S1R9N1"/>
<organism evidence="1 2">
    <name type="scientific">Paramecium sonneborni</name>
    <dbReference type="NCBI Taxonomy" id="65129"/>
    <lineage>
        <taxon>Eukaryota</taxon>
        <taxon>Sar</taxon>
        <taxon>Alveolata</taxon>
        <taxon>Ciliophora</taxon>
        <taxon>Intramacronucleata</taxon>
        <taxon>Oligohymenophorea</taxon>
        <taxon>Peniculida</taxon>
        <taxon>Parameciidae</taxon>
        <taxon>Paramecium</taxon>
    </lineage>
</organism>
<dbReference type="Proteomes" id="UP000692954">
    <property type="component" value="Unassembled WGS sequence"/>
</dbReference>
<reference evidence="1" key="1">
    <citation type="submission" date="2021-01" db="EMBL/GenBank/DDBJ databases">
        <authorList>
            <consortium name="Genoscope - CEA"/>
            <person name="William W."/>
        </authorList>
    </citation>
    <scope>NUCLEOTIDE SEQUENCE</scope>
</reference>
<name>A0A8S1R9N1_9CILI</name>
<proteinExistence type="predicted"/>
<gene>
    <name evidence="1" type="ORF">PSON_ATCC_30995.1.T1480152</name>
</gene>
<comment type="caution">
    <text evidence="1">The sequence shown here is derived from an EMBL/GenBank/DDBJ whole genome shotgun (WGS) entry which is preliminary data.</text>
</comment>
<sequence>MIKPKMKEKEQDFISSCQHRQPICIVVFDPNLNNNQRLLCPLCLANFESNKKMIGIGKVIQMIEENHNDKIFRVQNNFELVKQLQESLRRLQTFTHEKLQMLIVSIENWLKQICERYQSYSFFVELENLIKNECSDPNIYSDMKVTYESHFCKIAQNLQQFGQQYSEILQTISDSFQQQGIKNAIQPLPKAKRVKINQIKEDHNNKEINESIEQLQEKYYYLQLSKIQQLYKTIINNYNMQCKNYNRI</sequence>
<evidence type="ECO:0000313" key="1">
    <source>
        <dbReference type="EMBL" id="CAD8124053.1"/>
    </source>
</evidence>
<accession>A0A8S1R9N1</accession>
<evidence type="ECO:0000313" key="2">
    <source>
        <dbReference type="Proteomes" id="UP000692954"/>
    </source>
</evidence>
<keyword evidence="2" id="KW-1185">Reference proteome</keyword>
<dbReference type="EMBL" id="CAJJDN010000148">
    <property type="protein sequence ID" value="CAD8124053.1"/>
    <property type="molecule type" value="Genomic_DNA"/>
</dbReference>